<accession>A0ABW2NR92</accession>
<dbReference type="Proteomes" id="UP001596549">
    <property type="component" value="Unassembled WGS sequence"/>
</dbReference>
<evidence type="ECO:0000313" key="11">
    <source>
        <dbReference type="EMBL" id="MFC7370584.1"/>
    </source>
</evidence>
<evidence type="ECO:0000256" key="6">
    <source>
        <dbReference type="ARBA" id="ARBA00023139"/>
    </source>
</evidence>
<evidence type="ECO:0000256" key="3">
    <source>
        <dbReference type="ARBA" id="ARBA00022544"/>
    </source>
</evidence>
<dbReference type="Pfam" id="PF25198">
    <property type="entry name" value="Spore_GerAC_N"/>
    <property type="match status" value="1"/>
</dbReference>
<dbReference type="InterPro" id="IPR057336">
    <property type="entry name" value="GerAC_N"/>
</dbReference>
<feature type="domain" description="Spore germination GerAC-like C-terminal" evidence="9">
    <location>
        <begin position="228"/>
        <end position="391"/>
    </location>
</feature>
<comment type="caution">
    <text evidence="11">The sequence shown here is derived from an EMBL/GenBank/DDBJ whole genome shotgun (WGS) entry which is preliminary data.</text>
</comment>
<dbReference type="InterPro" id="IPR038501">
    <property type="entry name" value="Spore_GerAC_C_sf"/>
</dbReference>
<keyword evidence="7" id="KW-0449">Lipoprotein</keyword>
<keyword evidence="4 8" id="KW-0732">Signal</keyword>
<dbReference type="RefSeq" id="WP_379746149.1">
    <property type="nucleotide sequence ID" value="NZ_JBHTCP010000004.1"/>
</dbReference>
<evidence type="ECO:0000313" key="12">
    <source>
        <dbReference type="Proteomes" id="UP001596549"/>
    </source>
</evidence>
<reference evidence="12" key="1">
    <citation type="journal article" date="2019" name="Int. J. Syst. Evol. Microbiol.">
        <title>The Global Catalogue of Microorganisms (GCM) 10K type strain sequencing project: providing services to taxonomists for standard genome sequencing and annotation.</title>
        <authorList>
            <consortium name="The Broad Institute Genomics Platform"/>
            <consortium name="The Broad Institute Genome Sequencing Center for Infectious Disease"/>
            <person name="Wu L."/>
            <person name="Ma J."/>
        </authorList>
    </citation>
    <scope>NUCLEOTIDE SEQUENCE [LARGE SCALE GENOMIC DNA]</scope>
    <source>
        <strain evidence="12">NBRC 106396</strain>
    </source>
</reference>
<gene>
    <name evidence="11" type="ORF">ACFQPF_02715</name>
</gene>
<evidence type="ECO:0000256" key="7">
    <source>
        <dbReference type="ARBA" id="ARBA00023288"/>
    </source>
</evidence>
<evidence type="ECO:0000259" key="9">
    <source>
        <dbReference type="Pfam" id="PF05504"/>
    </source>
</evidence>
<evidence type="ECO:0000256" key="8">
    <source>
        <dbReference type="SAM" id="SignalP"/>
    </source>
</evidence>
<dbReference type="NCBIfam" id="TIGR02887">
    <property type="entry name" value="spore_ger_x_C"/>
    <property type="match status" value="1"/>
</dbReference>
<keyword evidence="3" id="KW-0309">Germination</keyword>
<dbReference type="EMBL" id="JBHTCP010000004">
    <property type="protein sequence ID" value="MFC7370584.1"/>
    <property type="molecule type" value="Genomic_DNA"/>
</dbReference>
<dbReference type="InterPro" id="IPR008844">
    <property type="entry name" value="Spore_GerAC-like"/>
</dbReference>
<feature type="domain" description="Spore germination protein N-terminal" evidence="10">
    <location>
        <begin position="23"/>
        <end position="201"/>
    </location>
</feature>
<protein>
    <submittedName>
        <fullName evidence="11">Ger(X)C family spore germination protein</fullName>
    </submittedName>
</protein>
<keyword evidence="12" id="KW-1185">Reference proteome</keyword>
<sequence>MRRKSANIILCCVFLLLSGCAGRVELNELLIVSAIGVDVKDKQTNVHFQVVNAGGTAGGQGGAPSGGSGGAVYTYTVKGETVYEAVEKASSLLPRKLMFSHVTCVIIGEKYARTQGLSPLFDFFERNHEIRDNMLMLVAKKSDAKSILSMYTPLFKNPAESIKNRVKQSGTTTGVSKAIQVKEAINWIYGEKRDVVIQGIERISLDKKAEETSILENIDANNKTYHINGLAFFKKDKMKGWYTIEETRGWAIISGNVNDMFILTHKCGERKGNVGLMIKDIKSSVTPVWKNGIITYEIDVSGKALLQEVTCSIDVGNPAELKKIENQIEKVLTKEILKTIRKAQKKKVDVFGFGKMLYDDYPVQWKGMKENWGEQFSEAQTDIKVKIILETLGARVESIHGEVK</sequence>
<dbReference type="PANTHER" id="PTHR35789:SF1">
    <property type="entry name" value="SPORE GERMINATION PROTEIN B3"/>
    <property type="match status" value="1"/>
</dbReference>
<dbReference type="InterPro" id="IPR046953">
    <property type="entry name" value="Spore_GerAC-like_C"/>
</dbReference>
<organism evidence="11 12">
    <name type="scientific">Fictibacillus iocasae</name>
    <dbReference type="NCBI Taxonomy" id="2715437"/>
    <lineage>
        <taxon>Bacteria</taxon>
        <taxon>Bacillati</taxon>
        <taxon>Bacillota</taxon>
        <taxon>Bacilli</taxon>
        <taxon>Bacillales</taxon>
        <taxon>Fictibacillaceae</taxon>
        <taxon>Fictibacillus</taxon>
    </lineage>
</organism>
<evidence type="ECO:0000256" key="5">
    <source>
        <dbReference type="ARBA" id="ARBA00023136"/>
    </source>
</evidence>
<dbReference type="Gene3D" id="3.30.300.210">
    <property type="entry name" value="Nutrient germinant receptor protein C, domain 3"/>
    <property type="match status" value="1"/>
</dbReference>
<comment type="similarity">
    <text evidence="2">Belongs to the GerABKC lipoprotein family.</text>
</comment>
<evidence type="ECO:0000256" key="2">
    <source>
        <dbReference type="ARBA" id="ARBA00007886"/>
    </source>
</evidence>
<proteinExistence type="inferred from homology"/>
<feature type="chain" id="PRO_5046281855" evidence="8">
    <location>
        <begin position="24"/>
        <end position="404"/>
    </location>
</feature>
<feature type="signal peptide" evidence="8">
    <location>
        <begin position="1"/>
        <end position="23"/>
    </location>
</feature>
<dbReference type="PROSITE" id="PS51257">
    <property type="entry name" value="PROKAR_LIPOPROTEIN"/>
    <property type="match status" value="1"/>
</dbReference>
<keyword evidence="6" id="KW-0564">Palmitate</keyword>
<dbReference type="Pfam" id="PF05504">
    <property type="entry name" value="Spore_GerAC"/>
    <property type="match status" value="1"/>
</dbReference>
<dbReference type="PANTHER" id="PTHR35789">
    <property type="entry name" value="SPORE GERMINATION PROTEIN B3"/>
    <property type="match status" value="1"/>
</dbReference>
<evidence type="ECO:0000256" key="4">
    <source>
        <dbReference type="ARBA" id="ARBA00022729"/>
    </source>
</evidence>
<keyword evidence="5" id="KW-0472">Membrane</keyword>
<comment type="subcellular location">
    <subcellularLocation>
        <location evidence="1">Membrane</location>
        <topology evidence="1">Lipid-anchor</topology>
    </subcellularLocation>
</comment>
<evidence type="ECO:0000259" key="10">
    <source>
        <dbReference type="Pfam" id="PF25198"/>
    </source>
</evidence>
<evidence type="ECO:0000256" key="1">
    <source>
        <dbReference type="ARBA" id="ARBA00004635"/>
    </source>
</evidence>
<name>A0ABW2NR92_9BACL</name>